<dbReference type="PANTHER" id="PTHR11010">
    <property type="entry name" value="PROTEASE S28 PRO-X CARBOXYPEPTIDASE-RELATED"/>
    <property type="match status" value="1"/>
</dbReference>
<feature type="chain" id="PRO_5012259254" description="Peptidase S28" evidence="6">
    <location>
        <begin position="19"/>
        <end position="248"/>
    </location>
</feature>
<dbReference type="PANTHER" id="PTHR11010:SF117">
    <property type="entry name" value="SERINE PROTEASE 16"/>
    <property type="match status" value="1"/>
</dbReference>
<keyword evidence="2" id="KW-0645">Protease</keyword>
<dbReference type="Proteomes" id="UP000242146">
    <property type="component" value="Unassembled WGS sequence"/>
</dbReference>
<dbReference type="EMBL" id="MCGT01000051">
    <property type="protein sequence ID" value="ORX44014.1"/>
    <property type="molecule type" value="Genomic_DNA"/>
</dbReference>
<keyword evidence="4" id="KW-0378">Hydrolase</keyword>
<dbReference type="InterPro" id="IPR008758">
    <property type="entry name" value="Peptidase_S28"/>
</dbReference>
<evidence type="ECO:0000256" key="2">
    <source>
        <dbReference type="ARBA" id="ARBA00022670"/>
    </source>
</evidence>
<comment type="similarity">
    <text evidence="1">Belongs to the peptidase S28 family.</text>
</comment>
<proteinExistence type="inferred from homology"/>
<dbReference type="GO" id="GO:0006508">
    <property type="term" value="P:proteolysis"/>
    <property type="evidence" value="ECO:0007669"/>
    <property type="project" value="UniProtKB-KW"/>
</dbReference>
<dbReference type="GO" id="GO:0008239">
    <property type="term" value="F:dipeptidyl-peptidase activity"/>
    <property type="evidence" value="ECO:0007669"/>
    <property type="project" value="TreeGrafter"/>
</dbReference>
<comment type="caution">
    <text evidence="7">The sequence shown here is derived from an EMBL/GenBank/DDBJ whole genome shotgun (WGS) entry which is preliminary data.</text>
</comment>
<evidence type="ECO:0000313" key="7">
    <source>
        <dbReference type="EMBL" id="ORX44014.1"/>
    </source>
</evidence>
<feature type="signal peptide" evidence="6">
    <location>
        <begin position="1"/>
        <end position="18"/>
    </location>
</feature>
<sequence length="248" mass="28208">MTQLITPLLFFLITVAQALHSPGYRFGLENRQRDTVKVDSKYGPFYFNQRVDHSSDNATTFPQRIWANADWYKPNGPVIFYNAGEVDADQTGRSNYVVNSSMALLARELNGVVIVLEHRFYGQSMPAPDFSTENLKTLTIQNSMEDMVNVIKTFQIPTLGRTLPPPETRWIVYGGSYSGNLAAWLHQAHPDLVYATVVSSAPVQLRMDFYEYYDPIIRYGPTYCIDALENVIRADRSLRFMATDVTNL</sequence>
<keyword evidence="5" id="KW-0325">Glycoprotein</keyword>
<evidence type="ECO:0000256" key="5">
    <source>
        <dbReference type="ARBA" id="ARBA00023180"/>
    </source>
</evidence>
<dbReference type="SUPFAM" id="SSF53474">
    <property type="entry name" value="alpha/beta-Hydrolases"/>
    <property type="match status" value="1"/>
</dbReference>
<evidence type="ECO:0000313" key="8">
    <source>
        <dbReference type="Proteomes" id="UP000242146"/>
    </source>
</evidence>
<dbReference type="InterPro" id="IPR029058">
    <property type="entry name" value="AB_hydrolase_fold"/>
</dbReference>
<keyword evidence="8" id="KW-1185">Reference proteome</keyword>
<evidence type="ECO:0000256" key="3">
    <source>
        <dbReference type="ARBA" id="ARBA00022729"/>
    </source>
</evidence>
<evidence type="ECO:0000256" key="4">
    <source>
        <dbReference type="ARBA" id="ARBA00022801"/>
    </source>
</evidence>
<accession>A0A1X2G3N5</accession>
<keyword evidence="3 6" id="KW-0732">Signal</keyword>
<dbReference type="OrthoDB" id="1735038at2759"/>
<evidence type="ECO:0000256" key="1">
    <source>
        <dbReference type="ARBA" id="ARBA00011079"/>
    </source>
</evidence>
<evidence type="ECO:0000256" key="6">
    <source>
        <dbReference type="SAM" id="SignalP"/>
    </source>
</evidence>
<organism evidence="7 8">
    <name type="scientific">Hesseltinella vesiculosa</name>
    <dbReference type="NCBI Taxonomy" id="101127"/>
    <lineage>
        <taxon>Eukaryota</taxon>
        <taxon>Fungi</taxon>
        <taxon>Fungi incertae sedis</taxon>
        <taxon>Mucoromycota</taxon>
        <taxon>Mucoromycotina</taxon>
        <taxon>Mucoromycetes</taxon>
        <taxon>Mucorales</taxon>
        <taxon>Cunninghamellaceae</taxon>
        <taxon>Hesseltinella</taxon>
    </lineage>
</organism>
<dbReference type="Pfam" id="PF05577">
    <property type="entry name" value="Peptidase_S28"/>
    <property type="match status" value="1"/>
</dbReference>
<reference evidence="7 8" key="1">
    <citation type="submission" date="2016-07" db="EMBL/GenBank/DDBJ databases">
        <title>Pervasive Adenine N6-methylation of Active Genes in Fungi.</title>
        <authorList>
            <consortium name="DOE Joint Genome Institute"/>
            <person name="Mondo S.J."/>
            <person name="Dannebaum R.O."/>
            <person name="Kuo R.C."/>
            <person name="Labutti K."/>
            <person name="Haridas S."/>
            <person name="Kuo A."/>
            <person name="Salamov A."/>
            <person name="Ahrendt S.R."/>
            <person name="Lipzen A."/>
            <person name="Sullivan W."/>
            <person name="Andreopoulos W.B."/>
            <person name="Clum A."/>
            <person name="Lindquist E."/>
            <person name="Daum C."/>
            <person name="Ramamoorthy G.K."/>
            <person name="Gryganskyi A."/>
            <person name="Culley D."/>
            <person name="Magnuson J.K."/>
            <person name="James T.Y."/>
            <person name="O'Malley M.A."/>
            <person name="Stajich J.E."/>
            <person name="Spatafora J.W."/>
            <person name="Visel A."/>
            <person name="Grigoriev I.V."/>
        </authorList>
    </citation>
    <scope>NUCLEOTIDE SEQUENCE [LARGE SCALE GENOMIC DNA]</scope>
    <source>
        <strain evidence="7 8">NRRL 3301</strain>
    </source>
</reference>
<protein>
    <recommendedName>
        <fullName evidence="9">Peptidase S28</fullName>
    </recommendedName>
</protein>
<dbReference type="Gene3D" id="3.40.50.1820">
    <property type="entry name" value="alpha/beta hydrolase"/>
    <property type="match status" value="1"/>
</dbReference>
<dbReference type="AlphaFoldDB" id="A0A1X2G3N5"/>
<gene>
    <name evidence="7" type="ORF">DM01DRAFT_81328</name>
</gene>
<name>A0A1X2G3N5_9FUNG</name>
<dbReference type="GO" id="GO:0070008">
    <property type="term" value="F:serine-type exopeptidase activity"/>
    <property type="evidence" value="ECO:0007669"/>
    <property type="project" value="InterPro"/>
</dbReference>
<evidence type="ECO:0008006" key="9">
    <source>
        <dbReference type="Google" id="ProtNLM"/>
    </source>
</evidence>